<feature type="compositionally biased region" description="Polar residues" evidence="1">
    <location>
        <begin position="124"/>
        <end position="135"/>
    </location>
</feature>
<feature type="compositionally biased region" description="Basic and acidic residues" evidence="1">
    <location>
        <begin position="512"/>
        <end position="527"/>
    </location>
</feature>
<dbReference type="HOGENOM" id="CLU_471071_0_0_1"/>
<evidence type="ECO:0000256" key="1">
    <source>
        <dbReference type="SAM" id="MobiDB-lite"/>
    </source>
</evidence>
<feature type="compositionally biased region" description="Polar residues" evidence="1">
    <location>
        <begin position="146"/>
        <end position="161"/>
    </location>
</feature>
<dbReference type="OMA" id="WDFEDCI"/>
<dbReference type="eggNOG" id="ENOG502RC7S">
    <property type="taxonomic scope" value="Eukaryota"/>
</dbReference>
<keyword evidence="3" id="KW-1185">Reference proteome</keyword>
<dbReference type="RefSeq" id="XP_001644834.1">
    <property type="nucleotide sequence ID" value="XM_001644784.1"/>
</dbReference>
<feature type="compositionally biased region" description="Polar residues" evidence="1">
    <location>
        <begin position="482"/>
        <end position="493"/>
    </location>
</feature>
<dbReference type="InParanoid" id="A7TLA1"/>
<feature type="region of interest" description="Disordered" evidence="1">
    <location>
        <begin position="482"/>
        <end position="528"/>
    </location>
</feature>
<feature type="compositionally biased region" description="Polar residues" evidence="1">
    <location>
        <begin position="105"/>
        <end position="116"/>
    </location>
</feature>
<dbReference type="Proteomes" id="UP000000267">
    <property type="component" value="Unassembled WGS sequence"/>
</dbReference>
<dbReference type="OrthoDB" id="4207519at2759"/>
<evidence type="ECO:0000313" key="2">
    <source>
        <dbReference type="EMBL" id="EDO16976.1"/>
    </source>
</evidence>
<sequence>MESPTSDQILKLSVFDSNGDRKEGLPGGSLRRDGKIVRQSSSSWVQDFIDPLPTDKEERIRKAIEFMQVESSVNVEGRNSKKHSIRQIALVFQIPKSTLYDRLKSNSNSTNKNAGNTDKLGDINCSSGSVDNGNVNAKRRKVGSRSIVSTTGGSAANSLRSHAQQMKLSVEREELLINHIRNMNHALGNTMKTSKLKEFIFSLTEDIFLGKKWVQNFIKRNEHSIIYGSVNSQHNIQISNLKNSINNFELLWDCFLPLYKETINGLKQRNEPFYLIVKSCIHEQSMSSLFTCLKISPVDFEIELIGTPLVVLFADYYGKNINVVSVDNTDNTENTLKKSKTSKDDKLKKEFKLDKLNETFKSIYSNCVSLHEDNGTANVPMVFFEGFQLNYNWEPLQCNELVTSGKFISFPWNQSITRDEIVALYNEQMSTTLETQTTFDNATNFKVTGIELNTSNTFTFDKIRDILLRLYDSTERVRIPITSQQLSQPNVEISNPDDASVNGDEIREEESLDRRSRSDASSDHDTNIDTTITISNKQNIDNQFINTTITSNIFEDDTLNQLQNVIGIIEDNESQLYQNINNTASKELLMEIFNKIKGIIS</sequence>
<proteinExistence type="predicted"/>
<dbReference type="KEGG" id="vpo:Kpol_1041p34"/>
<dbReference type="PhylomeDB" id="A7TLA1"/>
<gene>
    <name evidence="2" type="ORF">Kpol_1041p34</name>
</gene>
<name>A7TLA1_VANPO</name>
<dbReference type="EMBL" id="DS480413">
    <property type="protein sequence ID" value="EDO16976.1"/>
    <property type="molecule type" value="Genomic_DNA"/>
</dbReference>
<dbReference type="GeneID" id="5545161"/>
<dbReference type="AlphaFoldDB" id="A7TLA1"/>
<feature type="region of interest" description="Disordered" evidence="1">
    <location>
        <begin position="103"/>
        <end position="161"/>
    </location>
</feature>
<organism evidence="3">
    <name type="scientific">Vanderwaltozyma polyspora (strain ATCC 22028 / DSM 70294 / BCRC 21397 / CBS 2163 / NBRC 10782 / NRRL Y-8283 / UCD 57-17)</name>
    <name type="common">Kluyveromyces polysporus</name>
    <dbReference type="NCBI Taxonomy" id="436907"/>
    <lineage>
        <taxon>Eukaryota</taxon>
        <taxon>Fungi</taxon>
        <taxon>Dikarya</taxon>
        <taxon>Ascomycota</taxon>
        <taxon>Saccharomycotina</taxon>
        <taxon>Saccharomycetes</taxon>
        <taxon>Saccharomycetales</taxon>
        <taxon>Saccharomycetaceae</taxon>
        <taxon>Vanderwaltozyma</taxon>
    </lineage>
</organism>
<protein>
    <submittedName>
        <fullName evidence="2">Uncharacterized protein</fullName>
    </submittedName>
</protein>
<evidence type="ECO:0000313" key="3">
    <source>
        <dbReference type="Proteomes" id="UP000000267"/>
    </source>
</evidence>
<accession>A7TLA1</accession>
<reference evidence="2 3" key="1">
    <citation type="journal article" date="2007" name="Proc. Natl. Acad. Sci. U.S.A.">
        <title>Independent sorting-out of thousands of duplicated gene pairs in two yeast species descended from a whole-genome duplication.</title>
        <authorList>
            <person name="Scannell D.R."/>
            <person name="Frank A.C."/>
            <person name="Conant G.C."/>
            <person name="Byrne K.P."/>
            <person name="Woolfit M."/>
            <person name="Wolfe K.H."/>
        </authorList>
    </citation>
    <scope>NUCLEOTIDE SEQUENCE [LARGE SCALE GENOMIC DNA]</scope>
    <source>
        <strain evidence="3">ATCC 22028 / DSM 70294 / BCRC 21397 / CBS 2163 / NBRC 10782 / NRRL Y-8283 / UCD 57-17</strain>
    </source>
</reference>